<keyword evidence="2" id="KW-1185">Reference proteome</keyword>
<sequence>MEATASTFKLLKASVLWFSGLPPDDSMNISSEGGRCKHMLHHHQASALVEQRGVPSGSLTLFHPDHQQWNCPQLPAMEERTPT</sequence>
<comment type="caution">
    <text evidence="1">The sequence shown here is derived from an EMBL/GenBank/DDBJ whole genome shotgun (WGS) entry which is preliminary data.</text>
</comment>
<protein>
    <submittedName>
        <fullName evidence="1">Uncharacterized protein</fullName>
    </submittedName>
</protein>
<organism evidence="1 2">
    <name type="scientific">Rhododendron molle</name>
    <name type="common">Chinese azalea</name>
    <name type="synonym">Azalea mollis</name>
    <dbReference type="NCBI Taxonomy" id="49168"/>
    <lineage>
        <taxon>Eukaryota</taxon>
        <taxon>Viridiplantae</taxon>
        <taxon>Streptophyta</taxon>
        <taxon>Embryophyta</taxon>
        <taxon>Tracheophyta</taxon>
        <taxon>Spermatophyta</taxon>
        <taxon>Magnoliopsida</taxon>
        <taxon>eudicotyledons</taxon>
        <taxon>Gunneridae</taxon>
        <taxon>Pentapetalae</taxon>
        <taxon>asterids</taxon>
        <taxon>Ericales</taxon>
        <taxon>Ericaceae</taxon>
        <taxon>Ericoideae</taxon>
        <taxon>Rhodoreae</taxon>
        <taxon>Rhododendron</taxon>
    </lineage>
</organism>
<reference evidence="1" key="1">
    <citation type="submission" date="2022-02" db="EMBL/GenBank/DDBJ databases">
        <title>Plant Genome Project.</title>
        <authorList>
            <person name="Zhang R.-G."/>
        </authorList>
    </citation>
    <scope>NUCLEOTIDE SEQUENCE</scope>
    <source>
        <strain evidence="1">AT1</strain>
    </source>
</reference>
<name>A0ACC0N7J2_RHOML</name>
<dbReference type="Proteomes" id="UP001062846">
    <property type="component" value="Chromosome 7"/>
</dbReference>
<proteinExistence type="predicted"/>
<evidence type="ECO:0000313" key="1">
    <source>
        <dbReference type="EMBL" id="KAI8548854.1"/>
    </source>
</evidence>
<dbReference type="EMBL" id="CM046394">
    <property type="protein sequence ID" value="KAI8548854.1"/>
    <property type="molecule type" value="Genomic_DNA"/>
</dbReference>
<gene>
    <name evidence="1" type="ORF">RHMOL_Rhmol07G0306300</name>
</gene>
<evidence type="ECO:0000313" key="2">
    <source>
        <dbReference type="Proteomes" id="UP001062846"/>
    </source>
</evidence>
<accession>A0ACC0N7J2</accession>